<proteinExistence type="predicted"/>
<evidence type="ECO:0000313" key="1">
    <source>
        <dbReference type="EMBL" id="KDR80487.1"/>
    </source>
</evidence>
<protein>
    <submittedName>
        <fullName evidence="1">Uncharacterized protein</fullName>
    </submittedName>
</protein>
<dbReference type="AlphaFoldDB" id="A0A067TDU0"/>
<sequence>MARSKKGCHVVQVISQMQDQTTVPGCRATAHDILCVLRASGVNVAILVNSARTTQVTQHLLYIIDICRIFGRLATTKFSGSLHCEAALGTLISTPINETHPQYSSLLAELQQFGRIIGTSKRCCPVCARLSLHLSQSHSLLTCKALEAWLADDPYTSRDRAHFGSK</sequence>
<gene>
    <name evidence="1" type="ORF">GALMADRAFT_136962</name>
</gene>
<dbReference type="HOGENOM" id="CLU_1602848_0_0_1"/>
<name>A0A067TDU0_GALM3</name>
<accession>A0A067TDU0</accession>
<dbReference type="EMBL" id="KL142372">
    <property type="protein sequence ID" value="KDR80487.1"/>
    <property type="molecule type" value="Genomic_DNA"/>
</dbReference>
<dbReference type="Proteomes" id="UP000027222">
    <property type="component" value="Unassembled WGS sequence"/>
</dbReference>
<evidence type="ECO:0000313" key="2">
    <source>
        <dbReference type="Proteomes" id="UP000027222"/>
    </source>
</evidence>
<reference evidence="2" key="1">
    <citation type="journal article" date="2014" name="Proc. Natl. Acad. Sci. U.S.A.">
        <title>Extensive sampling of basidiomycete genomes demonstrates inadequacy of the white-rot/brown-rot paradigm for wood decay fungi.</title>
        <authorList>
            <person name="Riley R."/>
            <person name="Salamov A.A."/>
            <person name="Brown D.W."/>
            <person name="Nagy L.G."/>
            <person name="Floudas D."/>
            <person name="Held B.W."/>
            <person name="Levasseur A."/>
            <person name="Lombard V."/>
            <person name="Morin E."/>
            <person name="Otillar R."/>
            <person name="Lindquist E.A."/>
            <person name="Sun H."/>
            <person name="LaButti K.M."/>
            <person name="Schmutz J."/>
            <person name="Jabbour D."/>
            <person name="Luo H."/>
            <person name="Baker S.E."/>
            <person name="Pisabarro A.G."/>
            <person name="Walton J.D."/>
            <person name="Blanchette R.A."/>
            <person name="Henrissat B."/>
            <person name="Martin F."/>
            <person name="Cullen D."/>
            <person name="Hibbett D.S."/>
            <person name="Grigoriev I.V."/>
        </authorList>
    </citation>
    <scope>NUCLEOTIDE SEQUENCE [LARGE SCALE GENOMIC DNA]</scope>
    <source>
        <strain evidence="2">CBS 339.88</strain>
    </source>
</reference>
<organism evidence="1 2">
    <name type="scientific">Galerina marginata (strain CBS 339.88)</name>
    <dbReference type="NCBI Taxonomy" id="685588"/>
    <lineage>
        <taxon>Eukaryota</taxon>
        <taxon>Fungi</taxon>
        <taxon>Dikarya</taxon>
        <taxon>Basidiomycota</taxon>
        <taxon>Agaricomycotina</taxon>
        <taxon>Agaricomycetes</taxon>
        <taxon>Agaricomycetidae</taxon>
        <taxon>Agaricales</taxon>
        <taxon>Agaricineae</taxon>
        <taxon>Strophariaceae</taxon>
        <taxon>Galerina</taxon>
    </lineage>
</organism>
<dbReference type="OrthoDB" id="3032033at2759"/>
<keyword evidence="2" id="KW-1185">Reference proteome</keyword>